<dbReference type="RefSeq" id="WP_111000926.1">
    <property type="nucleotide sequence ID" value="NZ_QKTW01000028.1"/>
</dbReference>
<organism evidence="2 3">
    <name type="scientific">Taibaiella soli</name>
    <dbReference type="NCBI Taxonomy" id="1649169"/>
    <lineage>
        <taxon>Bacteria</taxon>
        <taxon>Pseudomonadati</taxon>
        <taxon>Bacteroidota</taxon>
        <taxon>Chitinophagia</taxon>
        <taxon>Chitinophagales</taxon>
        <taxon>Chitinophagaceae</taxon>
        <taxon>Taibaiella</taxon>
    </lineage>
</organism>
<comment type="caution">
    <text evidence="2">The sequence shown here is derived from an EMBL/GenBank/DDBJ whole genome shotgun (WGS) entry which is preliminary data.</text>
</comment>
<keyword evidence="3" id="KW-1185">Reference proteome</keyword>
<name>A0A2W2AFE7_9BACT</name>
<accession>A0A2W2AFE7</accession>
<proteinExistence type="predicted"/>
<dbReference type="AlphaFoldDB" id="A0A2W2AFE7"/>
<evidence type="ECO:0000256" key="1">
    <source>
        <dbReference type="SAM" id="Phobius"/>
    </source>
</evidence>
<protein>
    <submittedName>
        <fullName evidence="2">Uncharacterized protein</fullName>
    </submittedName>
</protein>
<keyword evidence="1" id="KW-1133">Transmembrane helix</keyword>
<keyword evidence="1" id="KW-0472">Membrane</keyword>
<keyword evidence="1" id="KW-0812">Transmembrane</keyword>
<gene>
    <name evidence="2" type="ORF">DN068_21015</name>
</gene>
<sequence length="151" mass="16537">MPVIRFKTSAILVAIFAFTELLLLSLFYNKFPAHIPAHPVHFNGTKPNDYDEKVYAAISSVVDAVMTAIPLLVLFVRRGKLSPGAIILLNLFIILIGLSNLASLFKIIMLGLGTDLYKTGWVPFLIEKGAIGAGAILIFLLLRAMGQRNVK</sequence>
<feature type="transmembrane region" description="Helical" evidence="1">
    <location>
        <begin position="54"/>
        <end position="75"/>
    </location>
</feature>
<dbReference type="Proteomes" id="UP000248745">
    <property type="component" value="Unassembled WGS sequence"/>
</dbReference>
<feature type="transmembrane region" description="Helical" evidence="1">
    <location>
        <begin position="121"/>
        <end position="142"/>
    </location>
</feature>
<evidence type="ECO:0000313" key="2">
    <source>
        <dbReference type="EMBL" id="PZF70910.1"/>
    </source>
</evidence>
<reference evidence="2 3" key="1">
    <citation type="submission" date="2018-06" db="EMBL/GenBank/DDBJ databases">
        <title>Mucibacter soli gen. nov., sp. nov., a new member of the family Chitinophagaceae producing mucin.</title>
        <authorList>
            <person name="Kim M.-K."/>
            <person name="Park S."/>
            <person name="Kim T.-S."/>
            <person name="Joung Y."/>
            <person name="Han J.-H."/>
            <person name="Kim S.B."/>
        </authorList>
    </citation>
    <scope>NUCLEOTIDE SEQUENCE [LARGE SCALE GENOMIC DNA]</scope>
    <source>
        <strain evidence="2 3">R1-15</strain>
    </source>
</reference>
<dbReference type="EMBL" id="QKTW01000028">
    <property type="protein sequence ID" value="PZF70910.1"/>
    <property type="molecule type" value="Genomic_DNA"/>
</dbReference>
<feature type="transmembrane region" description="Helical" evidence="1">
    <location>
        <begin position="9"/>
        <end position="28"/>
    </location>
</feature>
<evidence type="ECO:0000313" key="3">
    <source>
        <dbReference type="Proteomes" id="UP000248745"/>
    </source>
</evidence>
<feature type="transmembrane region" description="Helical" evidence="1">
    <location>
        <begin position="87"/>
        <end position="109"/>
    </location>
</feature>